<protein>
    <submittedName>
        <fullName evidence="1">Uncharacterized protein</fullName>
    </submittedName>
</protein>
<accession>A0A7W4WCJ7</accession>
<keyword evidence="2" id="KW-1185">Reference proteome</keyword>
<evidence type="ECO:0000313" key="2">
    <source>
        <dbReference type="Proteomes" id="UP000535937"/>
    </source>
</evidence>
<reference evidence="1 2" key="1">
    <citation type="submission" date="2020-08" db="EMBL/GenBank/DDBJ databases">
        <title>Genomic Encyclopedia of Type Strains, Phase III (KMG-III): the genomes of soil and plant-associated and newly described type strains.</title>
        <authorList>
            <person name="Whitman W."/>
        </authorList>
    </citation>
    <scope>NUCLEOTIDE SEQUENCE [LARGE SCALE GENOMIC DNA]</scope>
    <source>
        <strain evidence="1 2">CECT 8799</strain>
    </source>
</reference>
<sequence>MVISSVGDTMVPRPILRGPSCPAKGMRITGLHRYAPRRIYEGRVVAMGN</sequence>
<proteinExistence type="predicted"/>
<comment type="caution">
    <text evidence="1">The sequence shown here is derived from an EMBL/GenBank/DDBJ whole genome shotgun (WGS) entry which is preliminary data.</text>
</comment>
<dbReference type="AlphaFoldDB" id="A0A7W4WCJ7"/>
<gene>
    <name evidence="1" type="ORF">FHS09_002540</name>
</gene>
<dbReference type="EMBL" id="JACHWZ010000011">
    <property type="protein sequence ID" value="MBB3061700.1"/>
    <property type="molecule type" value="Genomic_DNA"/>
</dbReference>
<organism evidence="1 2">
    <name type="scientific">Microbulbifer rhizosphaerae</name>
    <dbReference type="NCBI Taxonomy" id="1562603"/>
    <lineage>
        <taxon>Bacteria</taxon>
        <taxon>Pseudomonadati</taxon>
        <taxon>Pseudomonadota</taxon>
        <taxon>Gammaproteobacteria</taxon>
        <taxon>Cellvibrionales</taxon>
        <taxon>Microbulbiferaceae</taxon>
        <taxon>Microbulbifer</taxon>
    </lineage>
</organism>
<evidence type="ECO:0000313" key="1">
    <source>
        <dbReference type="EMBL" id="MBB3061700.1"/>
    </source>
</evidence>
<name>A0A7W4WCJ7_9GAMM</name>
<dbReference type="Proteomes" id="UP000535937">
    <property type="component" value="Unassembled WGS sequence"/>
</dbReference>